<organism evidence="2 3">
    <name type="scientific">Brassica napus</name>
    <name type="common">Rape</name>
    <dbReference type="NCBI Taxonomy" id="3708"/>
    <lineage>
        <taxon>Eukaryota</taxon>
        <taxon>Viridiplantae</taxon>
        <taxon>Streptophyta</taxon>
        <taxon>Embryophyta</taxon>
        <taxon>Tracheophyta</taxon>
        <taxon>Spermatophyta</taxon>
        <taxon>Magnoliopsida</taxon>
        <taxon>eudicotyledons</taxon>
        <taxon>Gunneridae</taxon>
        <taxon>Pentapetalae</taxon>
        <taxon>rosids</taxon>
        <taxon>malvids</taxon>
        <taxon>Brassicales</taxon>
        <taxon>Brassicaceae</taxon>
        <taxon>Brassiceae</taxon>
        <taxon>Brassica</taxon>
    </lineage>
</organism>
<protein>
    <submittedName>
        <fullName evidence="2">Uncharacterized protein</fullName>
    </submittedName>
</protein>
<keyword evidence="3" id="KW-1185">Reference proteome</keyword>
<reference evidence="2 3" key="1">
    <citation type="submission" date="2021-05" db="EMBL/GenBank/DDBJ databases">
        <title>Genome Assembly of Synthetic Allotetraploid Brassica napus Reveals Homoeologous Exchanges between Subgenomes.</title>
        <authorList>
            <person name="Davis J.T."/>
        </authorList>
    </citation>
    <scope>NUCLEOTIDE SEQUENCE [LARGE SCALE GENOMIC DNA]</scope>
    <source>
        <strain evidence="3">cv. Da-Ae</strain>
        <tissue evidence="2">Seedling</tissue>
    </source>
</reference>
<keyword evidence="1" id="KW-0732">Signal</keyword>
<evidence type="ECO:0000313" key="3">
    <source>
        <dbReference type="Proteomes" id="UP000824890"/>
    </source>
</evidence>
<dbReference type="Proteomes" id="UP000824890">
    <property type="component" value="Unassembled WGS sequence"/>
</dbReference>
<evidence type="ECO:0000313" key="2">
    <source>
        <dbReference type="EMBL" id="KAH0849931.1"/>
    </source>
</evidence>
<gene>
    <name evidence="2" type="ORF">HID58_095950</name>
</gene>
<proteinExistence type="predicted"/>
<sequence>MPPNTKLLPSLVFLLSLSLSLTKPSPPLSLSSTGIFESNSASNDPCPRRTIFPRSFSPAAAAAVVLAASVPVVPPISRHLAFASTKPPFHPSDNYHRFTPSHLTNNLVNGCGGLVDREEDAVVLRSPVSSPRSRRERRLWMWLLLLRFYYNGFTSSDGFTAVPADSCFSKGGRVNIKSKSKVNQSIPQTPISNIGKKERTTLLVSCHTKLLLEVAVMTVL</sequence>
<feature type="signal peptide" evidence="1">
    <location>
        <begin position="1"/>
        <end position="22"/>
    </location>
</feature>
<name>A0ABQ7X1Z8_BRANA</name>
<comment type="caution">
    <text evidence="2">The sequence shown here is derived from an EMBL/GenBank/DDBJ whole genome shotgun (WGS) entry which is preliminary data.</text>
</comment>
<accession>A0ABQ7X1Z8</accession>
<evidence type="ECO:0000256" key="1">
    <source>
        <dbReference type="SAM" id="SignalP"/>
    </source>
</evidence>
<feature type="chain" id="PRO_5047521408" evidence="1">
    <location>
        <begin position="23"/>
        <end position="220"/>
    </location>
</feature>
<dbReference type="EMBL" id="JAGKQM010002247">
    <property type="protein sequence ID" value="KAH0849931.1"/>
    <property type="molecule type" value="Genomic_DNA"/>
</dbReference>